<sequence>MHRNAFILLPLLAVAGCASMAVSDDQILQNTAFALGIDADQLVIADRRDSGVKTTYSASTPSGTRYNCYVTGTIGVMGPAVSDAICSRPGEAAPNPLLQGRY</sequence>
<evidence type="ECO:0000313" key="3">
    <source>
        <dbReference type="Proteomes" id="UP001595630"/>
    </source>
</evidence>
<evidence type="ECO:0000256" key="1">
    <source>
        <dbReference type="SAM" id="SignalP"/>
    </source>
</evidence>
<dbReference type="RefSeq" id="WP_386363617.1">
    <property type="nucleotide sequence ID" value="NZ_JBHRXZ010000017.1"/>
</dbReference>
<protein>
    <recommendedName>
        <fullName evidence="4">Lipoprotein</fullName>
    </recommendedName>
</protein>
<proteinExistence type="predicted"/>
<gene>
    <name evidence="2" type="ORF">ACFOMF_06885</name>
</gene>
<dbReference type="PROSITE" id="PS51257">
    <property type="entry name" value="PROKAR_LIPOPROTEIN"/>
    <property type="match status" value="1"/>
</dbReference>
<name>A0ABV7T5E8_9GAMM</name>
<dbReference type="EMBL" id="JBHRXZ010000017">
    <property type="protein sequence ID" value="MFC3607496.1"/>
    <property type="molecule type" value="Genomic_DNA"/>
</dbReference>
<feature type="signal peptide" evidence="1">
    <location>
        <begin position="1"/>
        <end position="20"/>
    </location>
</feature>
<dbReference type="Proteomes" id="UP001595630">
    <property type="component" value="Unassembled WGS sequence"/>
</dbReference>
<comment type="caution">
    <text evidence="2">The sequence shown here is derived from an EMBL/GenBank/DDBJ whole genome shotgun (WGS) entry which is preliminary data.</text>
</comment>
<keyword evidence="3" id="KW-1185">Reference proteome</keyword>
<evidence type="ECO:0000313" key="2">
    <source>
        <dbReference type="EMBL" id="MFC3607496.1"/>
    </source>
</evidence>
<organism evidence="2 3">
    <name type="scientific">Stutzerimonas tarimensis</name>
    <dbReference type="NCBI Taxonomy" id="1507735"/>
    <lineage>
        <taxon>Bacteria</taxon>
        <taxon>Pseudomonadati</taxon>
        <taxon>Pseudomonadota</taxon>
        <taxon>Gammaproteobacteria</taxon>
        <taxon>Pseudomonadales</taxon>
        <taxon>Pseudomonadaceae</taxon>
        <taxon>Stutzerimonas</taxon>
    </lineage>
</organism>
<accession>A0ABV7T5E8</accession>
<keyword evidence="1" id="KW-0732">Signal</keyword>
<reference evidence="3" key="1">
    <citation type="journal article" date="2019" name="Int. J. Syst. Evol. Microbiol.">
        <title>The Global Catalogue of Microorganisms (GCM) 10K type strain sequencing project: providing services to taxonomists for standard genome sequencing and annotation.</title>
        <authorList>
            <consortium name="The Broad Institute Genomics Platform"/>
            <consortium name="The Broad Institute Genome Sequencing Center for Infectious Disease"/>
            <person name="Wu L."/>
            <person name="Ma J."/>
        </authorList>
    </citation>
    <scope>NUCLEOTIDE SEQUENCE [LARGE SCALE GENOMIC DNA]</scope>
    <source>
        <strain evidence="3">KCTC 42447</strain>
    </source>
</reference>
<evidence type="ECO:0008006" key="4">
    <source>
        <dbReference type="Google" id="ProtNLM"/>
    </source>
</evidence>
<feature type="chain" id="PRO_5045573319" description="Lipoprotein" evidence="1">
    <location>
        <begin position="21"/>
        <end position="102"/>
    </location>
</feature>